<dbReference type="GO" id="GO:0003677">
    <property type="term" value="F:DNA binding"/>
    <property type="evidence" value="ECO:0007669"/>
    <property type="project" value="UniProtKB-KW"/>
</dbReference>
<comment type="subcellular location">
    <subcellularLocation>
        <location evidence="1">Nucleus</location>
    </subcellularLocation>
</comment>
<keyword evidence="3" id="KW-0238">DNA-binding</keyword>
<dbReference type="PANTHER" id="PTHR31674">
    <property type="entry name" value="B3 DOMAIN-CONTAINING PROTEIN REM-LIKE 3-RELATED"/>
    <property type="match status" value="1"/>
</dbReference>
<evidence type="ECO:0000259" key="6">
    <source>
        <dbReference type="PROSITE" id="PS50863"/>
    </source>
</evidence>
<accession>A0AAV6XWR9</accession>
<keyword evidence="5" id="KW-0539">Nucleus</keyword>
<dbReference type="GO" id="GO:0005634">
    <property type="term" value="C:nucleus"/>
    <property type="evidence" value="ECO:0007669"/>
    <property type="project" value="UniProtKB-SubCell"/>
</dbReference>
<evidence type="ECO:0000313" key="7">
    <source>
        <dbReference type="EMBL" id="KAG8387486.1"/>
    </source>
</evidence>
<sequence>MAGNRGDSLNFFKIMLGPTWQDEMTLPPLFVIGTNISCGDSLTAHSKMGTIVFRIEPTVDGLLALSRTEWHQFVSKHKIEETFLVLFIHQGNLNFNVTFYDHTACEHEYAIDDSDSEDTSDENTDDEDVIEVVDYAGGEGDDDVQQIHRFRITIPPSAAYNCRHYLLSRLIISSRAWMGFGLIDYHLAILKVPAVGSTTWQVRLAWISRFDQCGISMPRTFVMKVGWLEFANTNRIRAGDTCVFKVTEMVGNVVRMDVVIERARRVR</sequence>
<evidence type="ECO:0000313" key="8">
    <source>
        <dbReference type="Proteomes" id="UP000826271"/>
    </source>
</evidence>
<reference evidence="7" key="1">
    <citation type="submission" date="2019-10" db="EMBL/GenBank/DDBJ databases">
        <authorList>
            <person name="Zhang R."/>
            <person name="Pan Y."/>
            <person name="Wang J."/>
            <person name="Ma R."/>
            <person name="Yu S."/>
        </authorList>
    </citation>
    <scope>NUCLEOTIDE SEQUENCE</scope>
    <source>
        <strain evidence="7">LA-IB0</strain>
        <tissue evidence="7">Leaf</tissue>
    </source>
</reference>
<comment type="caution">
    <text evidence="7">The sequence shown here is derived from an EMBL/GenBank/DDBJ whole genome shotgun (WGS) entry which is preliminary data.</text>
</comment>
<evidence type="ECO:0000256" key="4">
    <source>
        <dbReference type="ARBA" id="ARBA00023163"/>
    </source>
</evidence>
<gene>
    <name evidence="7" type="ORF">BUALT_Bualt02G0026200</name>
</gene>
<proteinExistence type="predicted"/>
<organism evidence="7 8">
    <name type="scientific">Buddleja alternifolia</name>
    <dbReference type="NCBI Taxonomy" id="168488"/>
    <lineage>
        <taxon>Eukaryota</taxon>
        <taxon>Viridiplantae</taxon>
        <taxon>Streptophyta</taxon>
        <taxon>Embryophyta</taxon>
        <taxon>Tracheophyta</taxon>
        <taxon>Spermatophyta</taxon>
        <taxon>Magnoliopsida</taxon>
        <taxon>eudicotyledons</taxon>
        <taxon>Gunneridae</taxon>
        <taxon>Pentapetalae</taxon>
        <taxon>asterids</taxon>
        <taxon>lamiids</taxon>
        <taxon>Lamiales</taxon>
        <taxon>Scrophulariaceae</taxon>
        <taxon>Buddlejeae</taxon>
        <taxon>Buddleja</taxon>
    </lineage>
</organism>
<protein>
    <recommendedName>
        <fullName evidence="6">TF-B3 domain-containing protein</fullName>
    </recommendedName>
</protein>
<dbReference type="EMBL" id="WHWC01000002">
    <property type="protein sequence ID" value="KAG8387486.1"/>
    <property type="molecule type" value="Genomic_DNA"/>
</dbReference>
<evidence type="ECO:0000256" key="3">
    <source>
        <dbReference type="ARBA" id="ARBA00023125"/>
    </source>
</evidence>
<dbReference type="InterPro" id="IPR015300">
    <property type="entry name" value="DNA-bd_pseudobarrel_sf"/>
</dbReference>
<dbReference type="PANTHER" id="PTHR31674:SF25">
    <property type="entry name" value="B3 DOMAIN-CONTAINING TRANSCRIPTION FACTOR VRN1-LIKE"/>
    <property type="match status" value="1"/>
</dbReference>
<keyword evidence="2" id="KW-0805">Transcription regulation</keyword>
<evidence type="ECO:0000256" key="2">
    <source>
        <dbReference type="ARBA" id="ARBA00023015"/>
    </source>
</evidence>
<dbReference type="InterPro" id="IPR039218">
    <property type="entry name" value="REM_fam"/>
</dbReference>
<dbReference type="Gene3D" id="2.40.330.10">
    <property type="entry name" value="DNA-binding pseudobarrel domain"/>
    <property type="match status" value="2"/>
</dbReference>
<keyword evidence="8" id="KW-1185">Reference proteome</keyword>
<dbReference type="SUPFAM" id="SSF101936">
    <property type="entry name" value="DNA-binding pseudobarrel domain"/>
    <property type="match status" value="2"/>
</dbReference>
<keyword evidence="4" id="KW-0804">Transcription</keyword>
<dbReference type="PROSITE" id="PS50863">
    <property type="entry name" value="B3"/>
    <property type="match status" value="1"/>
</dbReference>
<name>A0AAV6XWR9_9LAMI</name>
<feature type="domain" description="TF-B3" evidence="6">
    <location>
        <begin position="199"/>
        <end position="264"/>
    </location>
</feature>
<dbReference type="InterPro" id="IPR003340">
    <property type="entry name" value="B3_DNA-bd"/>
</dbReference>
<evidence type="ECO:0000256" key="1">
    <source>
        <dbReference type="ARBA" id="ARBA00004123"/>
    </source>
</evidence>
<evidence type="ECO:0000256" key="5">
    <source>
        <dbReference type="ARBA" id="ARBA00023242"/>
    </source>
</evidence>
<dbReference type="CDD" id="cd10017">
    <property type="entry name" value="B3_DNA"/>
    <property type="match status" value="1"/>
</dbReference>
<dbReference type="Proteomes" id="UP000826271">
    <property type="component" value="Unassembled WGS sequence"/>
</dbReference>
<dbReference type="AlphaFoldDB" id="A0AAV6XWR9"/>